<dbReference type="GO" id="GO:0003723">
    <property type="term" value="F:RNA binding"/>
    <property type="evidence" value="ECO:0007669"/>
    <property type="project" value="InterPro"/>
</dbReference>
<evidence type="ECO:0000256" key="2">
    <source>
        <dbReference type="PIRSR" id="PIRSR606225-1"/>
    </source>
</evidence>
<accession>A0AAE0GKE8</accession>
<feature type="region of interest" description="Disordered" evidence="4">
    <location>
        <begin position="315"/>
        <end position="346"/>
    </location>
</feature>
<keyword evidence="7" id="KW-1185">Reference proteome</keyword>
<comment type="caution">
    <text evidence="6">The sequence shown here is derived from an EMBL/GenBank/DDBJ whole genome shotgun (WGS) entry which is preliminary data.</text>
</comment>
<dbReference type="InterPro" id="IPR006224">
    <property type="entry name" value="PsdUridine_synth_RluA-like_CS"/>
</dbReference>
<sequence length="459" mass="51060">MDRERFEKSPFALAENGNAQPKMSDYIVSGGLRYVAPYHFDFVAHCKKRQRGPNILELFLSEFPQRSREYYEAAVSEGRLRVVGLPLDKQRHTPVKEGDQMRHFVHRHEPPVMDVPIDVLISTDEVVVVNKPPSMPVHHAGQYRKNTVIGMLAAMYGITDVKPIHRLDKPVSGLLLMAKNARTADRFRSQIESHEVKKVYVARVLGAFPTDEFEVDAPLLWDAKAHHTTVAPVTQGGKESRTRFKRLSLSEDGLTSVVECQPLTGRTHQIRVHLQHAGHPIANDVKYGGRLDLAEASFSPGMFLPAGAVEGKVERVSAQEEAPQSNSILEEKGSQGGAAQSPLASQPVVEIEWDSKDPSGRMKGAGMPQWCPHCPRVAPEGWDVADLMPIWLHAVRYSGDGWEYECPLPMWSQSDFCAPCKSLGDQSESGKPQQTLRKVAEKDADEVDCPVDAKRLRAS</sequence>
<keyword evidence="3" id="KW-0413">Isomerase</keyword>
<comment type="catalytic activity">
    <reaction evidence="1 3">
        <text>a uridine in RNA = a pseudouridine in RNA</text>
        <dbReference type="Rhea" id="RHEA:48348"/>
        <dbReference type="Rhea" id="RHEA-COMP:12068"/>
        <dbReference type="Rhea" id="RHEA-COMP:12069"/>
        <dbReference type="ChEBI" id="CHEBI:65314"/>
        <dbReference type="ChEBI" id="CHEBI:65315"/>
    </reaction>
</comment>
<feature type="region of interest" description="Disordered" evidence="4">
    <location>
        <begin position="422"/>
        <end position="445"/>
    </location>
</feature>
<feature type="domain" description="Pseudouridine synthase RsuA/RluA-like" evidence="5">
    <location>
        <begin position="126"/>
        <end position="276"/>
    </location>
</feature>
<dbReference type="PANTHER" id="PTHR21600">
    <property type="entry name" value="MITOCHONDRIAL RNA PSEUDOURIDINE SYNTHASE"/>
    <property type="match status" value="1"/>
</dbReference>
<dbReference type="GO" id="GO:0000455">
    <property type="term" value="P:enzyme-directed rRNA pseudouridine synthesis"/>
    <property type="evidence" value="ECO:0007669"/>
    <property type="project" value="TreeGrafter"/>
</dbReference>
<dbReference type="InterPro" id="IPR020103">
    <property type="entry name" value="PsdUridine_synth_cat_dom_sf"/>
</dbReference>
<feature type="active site" evidence="2">
    <location>
        <position position="168"/>
    </location>
</feature>
<dbReference type="GO" id="GO:0009982">
    <property type="term" value="F:pseudouridine synthase activity"/>
    <property type="evidence" value="ECO:0007669"/>
    <property type="project" value="InterPro"/>
</dbReference>
<evidence type="ECO:0000313" key="7">
    <source>
        <dbReference type="Proteomes" id="UP001190700"/>
    </source>
</evidence>
<evidence type="ECO:0000313" key="6">
    <source>
        <dbReference type="EMBL" id="KAK3279686.1"/>
    </source>
</evidence>
<name>A0AAE0GKE8_9CHLO</name>
<protein>
    <recommendedName>
        <fullName evidence="3">Pseudouridine synthase</fullName>
        <ecNumber evidence="3">5.4.99.-</ecNumber>
    </recommendedName>
</protein>
<dbReference type="InterPro" id="IPR006145">
    <property type="entry name" value="PsdUridine_synth_RsuA/RluA"/>
</dbReference>
<evidence type="ECO:0000256" key="3">
    <source>
        <dbReference type="RuleBase" id="RU362028"/>
    </source>
</evidence>
<dbReference type="Gene3D" id="3.30.2350.10">
    <property type="entry name" value="Pseudouridine synthase"/>
    <property type="match status" value="1"/>
</dbReference>
<dbReference type="AlphaFoldDB" id="A0AAE0GKE8"/>
<feature type="compositionally biased region" description="Polar residues" evidence="4">
    <location>
        <begin position="424"/>
        <end position="436"/>
    </location>
</feature>
<proteinExistence type="inferred from homology"/>
<evidence type="ECO:0000256" key="4">
    <source>
        <dbReference type="SAM" id="MobiDB-lite"/>
    </source>
</evidence>
<dbReference type="NCBIfam" id="TIGR00005">
    <property type="entry name" value="rluA_subfam"/>
    <property type="match status" value="1"/>
</dbReference>
<dbReference type="Pfam" id="PF00849">
    <property type="entry name" value="PseudoU_synth_2"/>
    <property type="match status" value="1"/>
</dbReference>
<gene>
    <name evidence="6" type="ORF">CYMTET_12442</name>
</gene>
<dbReference type="Proteomes" id="UP001190700">
    <property type="component" value="Unassembled WGS sequence"/>
</dbReference>
<dbReference type="EMBL" id="LGRX02004723">
    <property type="protein sequence ID" value="KAK3279686.1"/>
    <property type="molecule type" value="Genomic_DNA"/>
</dbReference>
<evidence type="ECO:0000256" key="1">
    <source>
        <dbReference type="ARBA" id="ARBA00000073"/>
    </source>
</evidence>
<dbReference type="InterPro" id="IPR006225">
    <property type="entry name" value="PsdUridine_synth_RluC/D"/>
</dbReference>
<dbReference type="SUPFAM" id="SSF55120">
    <property type="entry name" value="Pseudouridine synthase"/>
    <property type="match status" value="1"/>
</dbReference>
<dbReference type="InterPro" id="IPR050188">
    <property type="entry name" value="RluA_PseudoU_synthase"/>
</dbReference>
<dbReference type="PANTHER" id="PTHR21600:SF40">
    <property type="entry name" value="PSEUDOURIDYLATE SYNTHASE RPUSD2"/>
    <property type="match status" value="1"/>
</dbReference>
<dbReference type="CDD" id="cd02557">
    <property type="entry name" value="PseudoU_synth_ScRIB2"/>
    <property type="match status" value="1"/>
</dbReference>
<dbReference type="PROSITE" id="PS01129">
    <property type="entry name" value="PSI_RLU"/>
    <property type="match status" value="1"/>
</dbReference>
<dbReference type="EC" id="5.4.99.-" evidence="3"/>
<comment type="function">
    <text evidence="3">Responsible for synthesis of pseudouridine from uracil.</text>
</comment>
<evidence type="ECO:0000259" key="5">
    <source>
        <dbReference type="Pfam" id="PF00849"/>
    </source>
</evidence>
<organism evidence="6 7">
    <name type="scientific">Cymbomonas tetramitiformis</name>
    <dbReference type="NCBI Taxonomy" id="36881"/>
    <lineage>
        <taxon>Eukaryota</taxon>
        <taxon>Viridiplantae</taxon>
        <taxon>Chlorophyta</taxon>
        <taxon>Pyramimonadophyceae</taxon>
        <taxon>Pyramimonadales</taxon>
        <taxon>Pyramimonadaceae</taxon>
        <taxon>Cymbomonas</taxon>
    </lineage>
</organism>
<reference evidence="6 7" key="1">
    <citation type="journal article" date="2015" name="Genome Biol. Evol.">
        <title>Comparative Genomics of a Bacterivorous Green Alga Reveals Evolutionary Causalities and Consequences of Phago-Mixotrophic Mode of Nutrition.</title>
        <authorList>
            <person name="Burns J.A."/>
            <person name="Paasch A."/>
            <person name="Narechania A."/>
            <person name="Kim E."/>
        </authorList>
    </citation>
    <scope>NUCLEOTIDE SEQUENCE [LARGE SCALE GENOMIC DNA]</scope>
    <source>
        <strain evidence="6 7">PLY_AMNH</strain>
    </source>
</reference>
<comment type="similarity">
    <text evidence="3">Belongs to the pseudouridine synthase RluA family.</text>
</comment>